<reference evidence="2 3" key="1">
    <citation type="journal article" date="2019" name="Nat. Ecol. Evol.">
        <title>Megaphylogeny resolves global patterns of mushroom evolution.</title>
        <authorList>
            <person name="Varga T."/>
            <person name="Krizsan K."/>
            <person name="Foldi C."/>
            <person name="Dima B."/>
            <person name="Sanchez-Garcia M."/>
            <person name="Sanchez-Ramirez S."/>
            <person name="Szollosi G.J."/>
            <person name="Szarkandi J.G."/>
            <person name="Papp V."/>
            <person name="Albert L."/>
            <person name="Andreopoulos W."/>
            <person name="Angelini C."/>
            <person name="Antonin V."/>
            <person name="Barry K.W."/>
            <person name="Bougher N.L."/>
            <person name="Buchanan P."/>
            <person name="Buyck B."/>
            <person name="Bense V."/>
            <person name="Catcheside P."/>
            <person name="Chovatia M."/>
            <person name="Cooper J."/>
            <person name="Damon W."/>
            <person name="Desjardin D."/>
            <person name="Finy P."/>
            <person name="Geml J."/>
            <person name="Haridas S."/>
            <person name="Hughes K."/>
            <person name="Justo A."/>
            <person name="Karasinski D."/>
            <person name="Kautmanova I."/>
            <person name="Kiss B."/>
            <person name="Kocsube S."/>
            <person name="Kotiranta H."/>
            <person name="LaButti K.M."/>
            <person name="Lechner B.E."/>
            <person name="Liimatainen K."/>
            <person name="Lipzen A."/>
            <person name="Lukacs Z."/>
            <person name="Mihaltcheva S."/>
            <person name="Morgado L.N."/>
            <person name="Niskanen T."/>
            <person name="Noordeloos M.E."/>
            <person name="Ohm R.A."/>
            <person name="Ortiz-Santana B."/>
            <person name="Ovrebo C."/>
            <person name="Racz N."/>
            <person name="Riley R."/>
            <person name="Savchenko A."/>
            <person name="Shiryaev A."/>
            <person name="Soop K."/>
            <person name="Spirin V."/>
            <person name="Szebenyi C."/>
            <person name="Tomsovsky M."/>
            <person name="Tulloss R.E."/>
            <person name="Uehling J."/>
            <person name="Grigoriev I.V."/>
            <person name="Vagvolgyi C."/>
            <person name="Papp T."/>
            <person name="Martin F.M."/>
            <person name="Miettinen O."/>
            <person name="Hibbett D.S."/>
            <person name="Nagy L.G."/>
        </authorList>
    </citation>
    <scope>NUCLEOTIDE SEQUENCE [LARGE SCALE GENOMIC DNA]</scope>
    <source>
        <strain evidence="2 3">HHB13444</strain>
    </source>
</reference>
<evidence type="ECO:0000313" key="3">
    <source>
        <dbReference type="Proteomes" id="UP000308197"/>
    </source>
</evidence>
<name>A0A5C3NTB5_9APHY</name>
<evidence type="ECO:0000256" key="1">
    <source>
        <dbReference type="SAM" id="MobiDB-lite"/>
    </source>
</evidence>
<feature type="region of interest" description="Disordered" evidence="1">
    <location>
        <begin position="374"/>
        <end position="397"/>
    </location>
</feature>
<proteinExistence type="predicted"/>
<sequence>MDGVAPGPPRLPIELCERVIEAIYSERFYLVSEALTTLARCSLICRAWRPRAQMILFTYVLLKDKEMLHRFAALLDSAPHLGRYVRTLSLRGHHHRPDSTVVLFPTVLRNRLPSLVRLSIAEEQAATPEVDSEPSPVKKPPPCLPIHPRFSSLIAPFAHVRELNLSNTNFPSFGDLCRILDRLSGLREILALSVSYNVLGLLPQCVLKNVCGGTSKRFLPNLRALLCYDMGEEGAQRLTAALGPSLLKLWVKFPNEPVVPKVGPAASVLDNNSELPVGFDLQQFTNLTHLGFRLGPGLRDDTPALEALRATLLSWSALLSRTSARRPDTQPGNVKNRYLHLGAWWRAVFTREDYAALLRALGAIVEDALVRTTITPGHSSDPPRAQGPSREASPDADPCSVTVVIRDLRDRLDWEDWWSTQMVGCFPTFSTWNRLIVQVTHAGNPNDLWKSFDDAPPASASVALDERERLRLQAIKRATLYRGQVLN</sequence>
<evidence type="ECO:0000313" key="2">
    <source>
        <dbReference type="EMBL" id="TFK80471.1"/>
    </source>
</evidence>
<keyword evidence="3" id="KW-1185">Reference proteome</keyword>
<dbReference type="InParanoid" id="A0A5C3NTB5"/>
<gene>
    <name evidence="2" type="ORF">K466DRAFT_379908</name>
</gene>
<organism evidence="2 3">
    <name type="scientific">Polyporus arcularius HHB13444</name>
    <dbReference type="NCBI Taxonomy" id="1314778"/>
    <lineage>
        <taxon>Eukaryota</taxon>
        <taxon>Fungi</taxon>
        <taxon>Dikarya</taxon>
        <taxon>Basidiomycota</taxon>
        <taxon>Agaricomycotina</taxon>
        <taxon>Agaricomycetes</taxon>
        <taxon>Polyporales</taxon>
        <taxon>Polyporaceae</taxon>
        <taxon>Polyporus</taxon>
    </lineage>
</organism>
<protein>
    <recommendedName>
        <fullName evidence="4">F-box domain-containing protein</fullName>
    </recommendedName>
</protein>
<dbReference type="EMBL" id="ML211766">
    <property type="protein sequence ID" value="TFK80471.1"/>
    <property type="molecule type" value="Genomic_DNA"/>
</dbReference>
<dbReference type="AlphaFoldDB" id="A0A5C3NTB5"/>
<dbReference type="SUPFAM" id="SSF52047">
    <property type="entry name" value="RNI-like"/>
    <property type="match status" value="1"/>
</dbReference>
<evidence type="ECO:0008006" key="4">
    <source>
        <dbReference type="Google" id="ProtNLM"/>
    </source>
</evidence>
<dbReference type="Proteomes" id="UP000308197">
    <property type="component" value="Unassembled WGS sequence"/>
</dbReference>
<accession>A0A5C3NTB5</accession>